<dbReference type="EMBL" id="KV921438">
    <property type="protein sequence ID" value="ORE15131.1"/>
    <property type="molecule type" value="Genomic_DNA"/>
</dbReference>
<feature type="region of interest" description="Disordered" evidence="2">
    <location>
        <begin position="692"/>
        <end position="720"/>
    </location>
</feature>
<reference evidence="3 4" key="1">
    <citation type="journal article" date="2016" name="Proc. Natl. Acad. Sci. U.S.A.">
        <title>Lipid metabolic changes in an early divergent fungus govern the establishment of a mutualistic symbiosis with endobacteria.</title>
        <authorList>
            <person name="Lastovetsky O.A."/>
            <person name="Gaspar M.L."/>
            <person name="Mondo S.J."/>
            <person name="LaButti K.M."/>
            <person name="Sandor L."/>
            <person name="Grigoriev I.V."/>
            <person name="Henry S.A."/>
            <person name="Pawlowska T.E."/>
        </authorList>
    </citation>
    <scope>NUCLEOTIDE SEQUENCE [LARGE SCALE GENOMIC DNA]</scope>
    <source>
        <strain evidence="3 4">ATCC 11559</strain>
    </source>
</reference>
<dbReference type="InterPro" id="IPR006597">
    <property type="entry name" value="Sel1-like"/>
</dbReference>
<dbReference type="AlphaFoldDB" id="A0A1X0RT91"/>
<evidence type="ECO:0000313" key="4">
    <source>
        <dbReference type="Proteomes" id="UP000242381"/>
    </source>
</evidence>
<feature type="compositionally biased region" description="Pro residues" evidence="2">
    <location>
        <begin position="292"/>
        <end position="311"/>
    </location>
</feature>
<evidence type="ECO:0000256" key="1">
    <source>
        <dbReference type="ARBA" id="ARBA00022737"/>
    </source>
</evidence>
<sequence>MNLNTQEQISSSISDAIPPYEASLRDFLIDLYKEQDHDATRYAFNDFLSFRKEYHGIYTYYLGDQEVTRGFVVEFLMGDVEKRATEAFNANLIVLSDDEDDQGLPLTVIEGQLQDEPIQEIENVDIQEQDEIEQSPIPSEGNIPHAPSVTSLKPDEVSPLDSTTGVVSSPYNTPKISPKSIHSNMPSTSPTLHRMSPQLNHSPSLQPIPPYRPNIPFNPNLVNRPSVSYYSDRHPSAPQHRQGSAMSPPQSIHLQQPMVVPMSPQMNGSVPLNVRLPQQPPPPPNHAYYGPPRGPYVQPPRPSPYPRPPPQQQYLPDHSYLADSSLSVANAAGKRQPKRSQYPRATKENLAKFRQEAMDSHDPRLQLEFAKFLLEAIHQIQTEEQDPKRIKKAREALMMEAQKIVKKLASHSGMGKQGYPEAQFFLANCYGTGSMGLPTDAEKAFSLYVQGSKQNHPGCTFRAAVCYEVGAGTRRDKNHAMQFYRKAANLGDPIAMYKLGMILLKGFLGQPKNPREGISWLKRAAQQADEDHPHALHELGLCYEKEGIPSVIPDLNYARELFSQAAQYGYAPSQFKLGQAYENGLLNCPVDPRRSIAWYSKAAEQGEVEAEFALSGWYLTGAEGILPQNDNEAYLWARKAADKGYAKAEYAVGYYTETGTGTKQDLEEAKKWYMRAAAQNYTRAMQRLTELKYGGARPQQRRKHTRDDTKGGKDSDCTIM</sequence>
<dbReference type="Pfam" id="PF08238">
    <property type="entry name" value="Sel1"/>
    <property type="match status" value="7"/>
</dbReference>
<gene>
    <name evidence="3" type="ORF">BCV71DRAFT_251034</name>
</gene>
<dbReference type="SMART" id="SM00671">
    <property type="entry name" value="SEL1"/>
    <property type="match status" value="7"/>
</dbReference>
<feature type="region of interest" description="Disordered" evidence="2">
    <location>
        <begin position="135"/>
        <end position="317"/>
    </location>
</feature>
<dbReference type="Gene3D" id="1.25.40.10">
    <property type="entry name" value="Tetratricopeptide repeat domain"/>
    <property type="match status" value="2"/>
</dbReference>
<accession>A0A1X0RT91</accession>
<dbReference type="PANTHER" id="PTHR46430:SF3">
    <property type="entry name" value="ACTIVATOR OF C KINASE PROTEIN 1"/>
    <property type="match status" value="1"/>
</dbReference>
<dbReference type="OMA" id="DSDCTIM"/>
<feature type="compositionally biased region" description="Polar residues" evidence="2">
    <location>
        <begin position="220"/>
        <end position="229"/>
    </location>
</feature>
<proteinExistence type="predicted"/>
<dbReference type="SUPFAM" id="SSF81901">
    <property type="entry name" value="HCP-like"/>
    <property type="match status" value="1"/>
</dbReference>
<evidence type="ECO:0000256" key="2">
    <source>
        <dbReference type="SAM" id="MobiDB-lite"/>
    </source>
</evidence>
<name>A0A1X0RT91_RHIZD</name>
<organism evidence="3 4">
    <name type="scientific">Rhizopus microsporus</name>
    <dbReference type="NCBI Taxonomy" id="58291"/>
    <lineage>
        <taxon>Eukaryota</taxon>
        <taxon>Fungi</taxon>
        <taxon>Fungi incertae sedis</taxon>
        <taxon>Mucoromycota</taxon>
        <taxon>Mucoromycotina</taxon>
        <taxon>Mucoromycetes</taxon>
        <taxon>Mucorales</taxon>
        <taxon>Mucorineae</taxon>
        <taxon>Rhizopodaceae</taxon>
        <taxon>Rhizopus</taxon>
    </lineage>
</organism>
<keyword evidence="1" id="KW-0677">Repeat</keyword>
<feature type="compositionally biased region" description="Polar residues" evidence="2">
    <location>
        <begin position="160"/>
        <end position="205"/>
    </location>
</feature>
<feature type="compositionally biased region" description="Basic and acidic residues" evidence="2">
    <location>
        <begin position="705"/>
        <end position="720"/>
    </location>
</feature>
<evidence type="ECO:0000313" key="3">
    <source>
        <dbReference type="EMBL" id="ORE15131.1"/>
    </source>
</evidence>
<protein>
    <submittedName>
        <fullName evidence="3">HCP-like protein</fullName>
    </submittedName>
</protein>
<dbReference type="Proteomes" id="UP000242381">
    <property type="component" value="Unassembled WGS sequence"/>
</dbReference>
<dbReference type="PANTHER" id="PTHR46430">
    <property type="entry name" value="PROTEIN SKT5-RELATED"/>
    <property type="match status" value="1"/>
</dbReference>
<dbReference type="InterPro" id="IPR011990">
    <property type="entry name" value="TPR-like_helical_dom_sf"/>
</dbReference>
<feature type="compositionally biased region" description="Polar residues" evidence="2">
    <location>
        <begin position="239"/>
        <end position="254"/>
    </location>
</feature>
<dbReference type="VEuPathDB" id="FungiDB:BCV72DRAFT_32373"/>
<dbReference type="InterPro" id="IPR051726">
    <property type="entry name" value="Chitin_Synth_Reg"/>
</dbReference>